<keyword evidence="1" id="KW-1133">Transmembrane helix</keyword>
<protein>
    <recommendedName>
        <fullName evidence="5">Peptidase</fullName>
    </recommendedName>
</protein>
<sequence length="333" mass="35650">MLLASVALLAIGVPAAPAAAVREQRHAADPDAPAIGIRLLEIPAARADDPRAQAYLVDHVPPGQAINRRVEVNNTSGERQQIELYAAAATIEENAFTPDEGRKGNELTEWTSIAKHRLELDPGEREAVKVRIDVPRAASKSERYGVIWAQTTSATEKGGNITQVHRVGIRMYLDVGPGGEPPTDFRIEGLTVGPGPGKSPVVTAQVVNTGDRALDMTGTLTLTKDPVRAGPFKVTNGTTIAPGESGQVEVEVAEPLPAGVWAARLVLRSGMVERTAEGRIRLPVETNLAMETDRADWVLYALSLGAALAALIASAVWYLLRRRARPGRELRPT</sequence>
<feature type="signal peptide" evidence="2">
    <location>
        <begin position="1"/>
        <end position="18"/>
    </location>
</feature>
<dbReference type="EMBL" id="RAZT01000004">
    <property type="protein sequence ID" value="RKN34145.1"/>
    <property type="molecule type" value="Genomic_DNA"/>
</dbReference>
<accession>A0A3A9Y9H4</accession>
<comment type="caution">
    <text evidence="3">The sequence shown here is derived from an EMBL/GenBank/DDBJ whole genome shotgun (WGS) entry which is preliminary data.</text>
</comment>
<feature type="transmembrane region" description="Helical" evidence="1">
    <location>
        <begin position="297"/>
        <end position="320"/>
    </location>
</feature>
<name>A0A3A9Y9H4_9ACTN</name>
<dbReference type="AlphaFoldDB" id="A0A3A9Y9H4"/>
<evidence type="ECO:0008006" key="5">
    <source>
        <dbReference type="Google" id="ProtNLM"/>
    </source>
</evidence>
<evidence type="ECO:0000256" key="2">
    <source>
        <dbReference type="SAM" id="SignalP"/>
    </source>
</evidence>
<proteinExistence type="predicted"/>
<organism evidence="3 4">
    <name type="scientific">Micromonospora musae</name>
    <dbReference type="NCBI Taxonomy" id="1894970"/>
    <lineage>
        <taxon>Bacteria</taxon>
        <taxon>Bacillati</taxon>
        <taxon>Actinomycetota</taxon>
        <taxon>Actinomycetes</taxon>
        <taxon>Micromonosporales</taxon>
        <taxon>Micromonosporaceae</taxon>
        <taxon>Micromonospora</taxon>
    </lineage>
</organism>
<keyword evidence="1" id="KW-0472">Membrane</keyword>
<evidence type="ECO:0000313" key="3">
    <source>
        <dbReference type="EMBL" id="RKN34145.1"/>
    </source>
</evidence>
<reference evidence="3 4" key="1">
    <citation type="submission" date="2018-09" db="EMBL/GenBank/DDBJ databases">
        <title>Micromonospora sp. nov. MS1-9, isolated from a root of Musa sp.</title>
        <authorList>
            <person name="Kuncharoen N."/>
            <person name="Kudo T."/>
            <person name="Ohkuma M."/>
            <person name="Yuki M."/>
            <person name="Tanasupawat S."/>
        </authorList>
    </citation>
    <scope>NUCLEOTIDE SEQUENCE [LARGE SCALE GENOMIC DNA]</scope>
    <source>
        <strain evidence="3 4">MS1-9</strain>
    </source>
</reference>
<dbReference type="RefSeq" id="WP_120688733.1">
    <property type="nucleotide sequence ID" value="NZ_RAZT01000004.1"/>
</dbReference>
<keyword evidence="2" id="KW-0732">Signal</keyword>
<feature type="chain" id="PRO_5038382233" description="Peptidase" evidence="2">
    <location>
        <begin position="19"/>
        <end position="333"/>
    </location>
</feature>
<evidence type="ECO:0000313" key="4">
    <source>
        <dbReference type="Proteomes" id="UP000275865"/>
    </source>
</evidence>
<gene>
    <name evidence="3" type="ORF">D7044_10785</name>
</gene>
<keyword evidence="1" id="KW-0812">Transmembrane</keyword>
<evidence type="ECO:0000256" key="1">
    <source>
        <dbReference type="SAM" id="Phobius"/>
    </source>
</evidence>
<dbReference type="Proteomes" id="UP000275865">
    <property type="component" value="Unassembled WGS sequence"/>
</dbReference>